<proteinExistence type="inferred from homology"/>
<reference evidence="2 5" key="2">
    <citation type="submission" date="2024-06" db="EMBL/GenBank/DDBJ databases">
        <title>Genomic Encyclopedia of Type Strains, Phase IV (KMG-IV): sequencing the most valuable type-strain genomes for metagenomic binning, comparative biology and taxonomic classification.</title>
        <authorList>
            <person name="Goeker M."/>
        </authorList>
    </citation>
    <scope>NUCLEOTIDE SEQUENCE [LARGE SCALE GENOMIC DNA]</scope>
    <source>
        <strain evidence="2 5">D-501</strain>
    </source>
</reference>
<evidence type="ECO:0000313" key="2">
    <source>
        <dbReference type="EMBL" id="MET3604430.1"/>
    </source>
</evidence>
<dbReference type="EMBL" id="JBEPLS010000007">
    <property type="protein sequence ID" value="MET3604430.1"/>
    <property type="molecule type" value="Genomic_DNA"/>
</dbReference>
<organism evidence="3 4">
    <name type="scientific">Sphaerotilus sulfidivorans</name>
    <dbReference type="NCBI Taxonomy" id="639200"/>
    <lineage>
        <taxon>Bacteria</taxon>
        <taxon>Pseudomonadati</taxon>
        <taxon>Pseudomonadota</taxon>
        <taxon>Betaproteobacteria</taxon>
        <taxon>Burkholderiales</taxon>
        <taxon>Sphaerotilaceae</taxon>
        <taxon>Sphaerotilus</taxon>
    </lineage>
</organism>
<geneLocation type="plasmid" evidence="3">
    <name>pSna507_unt10</name>
</geneLocation>
<comment type="similarity">
    <text evidence="1">Belongs to the TmoD/XamoD family.</text>
</comment>
<dbReference type="InterPro" id="IPR003454">
    <property type="entry name" value="MOase_MmoB_DmpM"/>
</dbReference>
<evidence type="ECO:0000256" key="1">
    <source>
        <dbReference type="ARBA" id="ARBA00006313"/>
    </source>
</evidence>
<dbReference type="OrthoDB" id="9805636at2"/>
<keyword evidence="3" id="KW-0503">Monooxygenase</keyword>
<dbReference type="Pfam" id="PF02406">
    <property type="entry name" value="MmoB_DmpM"/>
    <property type="match status" value="1"/>
</dbReference>
<dbReference type="Proteomes" id="UP000323522">
    <property type="component" value="Plasmid pSna507_unt10"/>
</dbReference>
<dbReference type="AlphaFoldDB" id="A0A5C1Q4F6"/>
<gene>
    <name evidence="2" type="ORF">ABIC99_002246</name>
    <name evidence="3" type="ORF">EWH46_19260</name>
</gene>
<name>A0A5C1Q4F6_9BURK</name>
<keyword evidence="5" id="KW-1185">Reference proteome</keyword>
<evidence type="ECO:0000313" key="5">
    <source>
        <dbReference type="Proteomes" id="UP001549111"/>
    </source>
</evidence>
<keyword evidence="3" id="KW-0614">Plasmid</keyword>
<evidence type="ECO:0000313" key="3">
    <source>
        <dbReference type="EMBL" id="QEN02993.1"/>
    </source>
</evidence>
<dbReference type="SUPFAM" id="SSF56029">
    <property type="entry name" value="Monooxygenase (hydroxylase) regulatory protein"/>
    <property type="match status" value="1"/>
</dbReference>
<reference evidence="3 4" key="1">
    <citation type="submission" date="2019-02" db="EMBL/GenBank/DDBJ databases">
        <title>Complete Genome Sequence and Methylome Analysis of Sphaerotilus natans subsp. sulfidivorans D-507.</title>
        <authorList>
            <person name="Fomenkov A."/>
            <person name="Gridneva E."/>
            <person name="Smolyakov D."/>
            <person name="Dubinina G."/>
            <person name="Vincze T."/>
            <person name="Grabovich M."/>
            <person name="Roberts R.J."/>
        </authorList>
    </citation>
    <scope>NUCLEOTIDE SEQUENCE [LARGE SCALE GENOMIC DNA]</scope>
    <source>
        <strain evidence="3 4">D-507</strain>
        <plasmid evidence="3">pSna507_unt10</plasmid>
        <plasmid evidence="4">psna507_unt10</plasmid>
    </source>
</reference>
<dbReference type="RefSeq" id="WP_149505613.1">
    <property type="nucleotide sequence ID" value="NZ_CP035710.1"/>
</dbReference>
<dbReference type="Gene3D" id="3.90.56.10">
    <property type="entry name" value="Monooxygenase component MmoB/DmpM"/>
    <property type="match status" value="1"/>
</dbReference>
<dbReference type="Proteomes" id="UP001549111">
    <property type="component" value="Unassembled WGS sequence"/>
</dbReference>
<dbReference type="KEGG" id="snn:EWH46_19260"/>
<geneLocation type="plasmid" evidence="4">
    <name>psna507_unt10</name>
</geneLocation>
<dbReference type="InterPro" id="IPR036889">
    <property type="entry name" value="mOase_MmoB_DmpM_sf"/>
</dbReference>
<evidence type="ECO:0000313" key="4">
    <source>
        <dbReference type="Proteomes" id="UP000323522"/>
    </source>
</evidence>
<dbReference type="EMBL" id="CP035710">
    <property type="protein sequence ID" value="QEN02993.1"/>
    <property type="molecule type" value="Genomic_DNA"/>
</dbReference>
<keyword evidence="3" id="KW-0560">Oxidoreductase</keyword>
<accession>A0A5C1Q4F6</accession>
<sequence length="105" mass="11788">MDTLAHPTTPAPDTPRAPVFIALQANHDTLPIVEAIRADNPHAEVLEYPGMVKINAPGVLVIRRESIEEQIGRDYDLREMQLNLISLSGEVDETEDRFTLEWKNA</sequence>
<protein>
    <submittedName>
        <fullName evidence="3">Monooxygenase</fullName>
    </submittedName>
    <submittedName>
        <fullName evidence="2">Phenol hydroxylase P2 protein</fullName>
    </submittedName>
</protein>
<dbReference type="GO" id="GO:0004497">
    <property type="term" value="F:monooxygenase activity"/>
    <property type="evidence" value="ECO:0007669"/>
    <property type="project" value="UniProtKB-KW"/>
</dbReference>